<evidence type="ECO:0000256" key="7">
    <source>
        <dbReference type="ARBA" id="ARBA00022525"/>
    </source>
</evidence>
<dbReference type="InterPro" id="IPR029130">
    <property type="entry name" value="Acid_ceramidase_N"/>
</dbReference>
<evidence type="ECO:0000256" key="12">
    <source>
        <dbReference type="ARBA" id="ARBA00023145"/>
    </source>
</evidence>
<dbReference type="GO" id="GO:0006631">
    <property type="term" value="P:fatty acid metabolic process"/>
    <property type="evidence" value="ECO:0007669"/>
    <property type="project" value="InterPro"/>
</dbReference>
<dbReference type="GO" id="GO:0017040">
    <property type="term" value="F:N-acylsphingosine amidohydrolase activity"/>
    <property type="evidence" value="ECO:0007669"/>
    <property type="project" value="UniProtKB-EC"/>
</dbReference>
<keyword evidence="9 17" id="KW-0378">Hydrolase</keyword>
<evidence type="ECO:0000256" key="11">
    <source>
        <dbReference type="ARBA" id="ARBA00023098"/>
    </source>
</evidence>
<evidence type="ECO:0000256" key="6">
    <source>
        <dbReference type="ARBA" id="ARBA00011891"/>
    </source>
</evidence>
<evidence type="ECO:0000256" key="17">
    <source>
        <dbReference type="PIRNR" id="PIRNR017632"/>
    </source>
</evidence>
<keyword evidence="12" id="KW-0865">Zymogen</keyword>
<evidence type="ECO:0000259" key="19">
    <source>
        <dbReference type="Pfam" id="PF02275"/>
    </source>
</evidence>
<dbReference type="PANTHER" id="PTHR28583">
    <property type="entry name" value="ACID AMIDASE"/>
    <property type="match status" value="1"/>
</dbReference>
<evidence type="ECO:0000256" key="4">
    <source>
        <dbReference type="ARBA" id="ARBA00004991"/>
    </source>
</evidence>
<dbReference type="GO" id="GO:0017064">
    <property type="term" value="F:fatty acid amide hydrolase activity"/>
    <property type="evidence" value="ECO:0007669"/>
    <property type="project" value="InterPro"/>
</dbReference>
<gene>
    <name evidence="22" type="primary">LOC110987656</name>
</gene>
<keyword evidence="21" id="KW-1185">Reference proteome</keyword>
<dbReference type="OrthoDB" id="5273684at2759"/>
<dbReference type="GO" id="GO:0005764">
    <property type="term" value="C:lysosome"/>
    <property type="evidence" value="ECO:0007669"/>
    <property type="project" value="UniProtKB-SubCell"/>
</dbReference>
<evidence type="ECO:0000256" key="5">
    <source>
        <dbReference type="ARBA" id="ARBA00005730"/>
    </source>
</evidence>
<dbReference type="KEGG" id="aplc:110987656"/>
<evidence type="ECO:0000259" key="20">
    <source>
        <dbReference type="Pfam" id="PF15508"/>
    </source>
</evidence>
<evidence type="ECO:0000256" key="16">
    <source>
        <dbReference type="ARBA" id="ARBA00040588"/>
    </source>
</evidence>
<dbReference type="Gene3D" id="3.60.60.10">
    <property type="entry name" value="Penicillin V Acylase, Chain A"/>
    <property type="match status" value="1"/>
</dbReference>
<dbReference type="GO" id="GO:0016020">
    <property type="term" value="C:membrane"/>
    <property type="evidence" value="ECO:0007669"/>
    <property type="project" value="GOC"/>
</dbReference>
<dbReference type="GO" id="GO:0006665">
    <property type="term" value="P:sphingolipid metabolic process"/>
    <property type="evidence" value="ECO:0007669"/>
    <property type="project" value="UniProtKB-KW"/>
</dbReference>
<dbReference type="InterPro" id="IPR029132">
    <property type="entry name" value="CBAH/NAAA_C"/>
</dbReference>
<evidence type="ECO:0000256" key="8">
    <source>
        <dbReference type="ARBA" id="ARBA00022729"/>
    </source>
</evidence>
<evidence type="ECO:0000256" key="15">
    <source>
        <dbReference type="ARBA" id="ARBA00023228"/>
    </source>
</evidence>
<organism evidence="21 22">
    <name type="scientific">Acanthaster planci</name>
    <name type="common">Crown-of-thorns starfish</name>
    <dbReference type="NCBI Taxonomy" id="133434"/>
    <lineage>
        <taxon>Eukaryota</taxon>
        <taxon>Metazoa</taxon>
        <taxon>Echinodermata</taxon>
        <taxon>Eleutherozoa</taxon>
        <taxon>Asterozoa</taxon>
        <taxon>Asteroidea</taxon>
        <taxon>Valvatacea</taxon>
        <taxon>Valvatida</taxon>
        <taxon>Acanthasteridae</taxon>
        <taxon>Acanthaster</taxon>
    </lineage>
</organism>
<sequence length="445" mass="49773">MTRTESTDLIVILADKCIHVCATQVNCMYTVGVHFCSEMTVWLSLLVPFALVGILVVPSLCQDAYPVSNLTGTHDMYTDRVCRTDVQYPPEDPKAKVPSFVLNLDLSPEERWRPLVKNKSAEVKALLNDLIDLLGAFFNETKVTELLDDIMAPLAFTLPQPYQDEILGIAESTGIPLGQIVLYNIFYEVNPFCTSIVAENSNGTLYHARNMDFGIFLGWDVKSKQWAVTESLKPLLVNVDYQQGGKTVAKAVHFAGYIGVITGVKPGVLTMTMNARHSPDSGFLGFLQWIMGRRSEQWTGFFMRDTLMEATDYATTKTRVVNAKLMAPAYIILGGTKTGEGSIIVIDREKPAYVEELDPKNGKWFLVQTNYDPTDKPPFYDDRRTSALKCMTNTTQKAVGLGPIYNVLSTKPNLNLLTTYSALMQVNMGYLETFLRECPQPCYPW</sequence>
<dbReference type="PIRSF" id="PIRSF017632">
    <property type="entry name" value="Acid_ceramidase-like"/>
    <property type="match status" value="1"/>
</dbReference>
<protein>
    <recommendedName>
        <fullName evidence="16">Acid ceramidase</fullName>
        <ecNumber evidence="6">3.5.1.23</ecNumber>
    </recommendedName>
</protein>
<keyword evidence="8" id="KW-0732">Signal</keyword>
<evidence type="ECO:0000256" key="18">
    <source>
        <dbReference type="PIRSR" id="PIRSR017632-1"/>
    </source>
</evidence>
<keyword evidence="13" id="KW-1015">Disulfide bond</keyword>
<evidence type="ECO:0000313" key="21">
    <source>
        <dbReference type="Proteomes" id="UP000694845"/>
    </source>
</evidence>
<dbReference type="Pfam" id="PF02275">
    <property type="entry name" value="CBAH"/>
    <property type="match status" value="1"/>
</dbReference>
<evidence type="ECO:0000256" key="14">
    <source>
        <dbReference type="ARBA" id="ARBA00023180"/>
    </source>
</evidence>
<dbReference type="Pfam" id="PF15508">
    <property type="entry name" value="NAAA-beta"/>
    <property type="match status" value="1"/>
</dbReference>
<dbReference type="GO" id="GO:0005576">
    <property type="term" value="C:extracellular region"/>
    <property type="evidence" value="ECO:0007669"/>
    <property type="project" value="UniProtKB-SubCell"/>
</dbReference>
<dbReference type="GeneID" id="110987656"/>
<dbReference type="EC" id="3.5.1.23" evidence="6"/>
<feature type="domain" description="Choloylglycine hydrolase/NAAA C-terminal" evidence="19">
    <location>
        <begin position="193"/>
        <end position="346"/>
    </location>
</feature>
<keyword evidence="11 17" id="KW-0443">Lipid metabolism</keyword>
<evidence type="ECO:0000256" key="9">
    <source>
        <dbReference type="ARBA" id="ARBA00022801"/>
    </source>
</evidence>
<dbReference type="RefSeq" id="XP_022106265.1">
    <property type="nucleotide sequence ID" value="XM_022250573.1"/>
</dbReference>
<evidence type="ECO:0000256" key="3">
    <source>
        <dbReference type="ARBA" id="ARBA00004760"/>
    </source>
</evidence>
<keyword evidence="10" id="KW-0746">Sphingolipid metabolism</keyword>
<evidence type="ECO:0000256" key="1">
    <source>
        <dbReference type="ARBA" id="ARBA00004371"/>
    </source>
</evidence>
<accession>A0A8B7ZMZ5</accession>
<dbReference type="CDD" id="cd01903">
    <property type="entry name" value="Ntn_AC_NAAA"/>
    <property type="match status" value="1"/>
</dbReference>
<feature type="domain" description="Acid ceramidase N-terminal" evidence="20">
    <location>
        <begin position="96"/>
        <end position="154"/>
    </location>
</feature>
<dbReference type="PANTHER" id="PTHR28583:SF1">
    <property type="entry name" value="ACID CERAMIDASE"/>
    <property type="match status" value="1"/>
</dbReference>
<feature type="active site" description="Nucleophile" evidence="18">
    <location>
        <position position="193"/>
    </location>
</feature>
<evidence type="ECO:0000256" key="10">
    <source>
        <dbReference type="ARBA" id="ARBA00022919"/>
    </source>
</evidence>
<dbReference type="AlphaFoldDB" id="A0A8B7ZMZ5"/>
<proteinExistence type="inferred from homology"/>
<comment type="pathway">
    <text evidence="3">Lipid metabolism; sphingolipid metabolism.</text>
</comment>
<comment type="pathway">
    <text evidence="4">Sphingolipid metabolism.</text>
</comment>
<keyword evidence="15" id="KW-0458">Lysosome</keyword>
<dbReference type="InterPro" id="IPR016699">
    <property type="entry name" value="Acid_ceramidase-like"/>
</dbReference>
<reference evidence="22" key="1">
    <citation type="submission" date="2025-08" db="UniProtKB">
        <authorList>
            <consortium name="RefSeq"/>
        </authorList>
    </citation>
    <scope>IDENTIFICATION</scope>
</reference>
<keyword evidence="7" id="KW-0964">Secreted</keyword>
<evidence type="ECO:0000256" key="2">
    <source>
        <dbReference type="ARBA" id="ARBA00004613"/>
    </source>
</evidence>
<comment type="subcellular location">
    <subcellularLocation>
        <location evidence="1">Lysosome</location>
    </subcellularLocation>
    <subcellularLocation>
        <location evidence="2">Secreted</location>
    </subcellularLocation>
</comment>
<dbReference type="FunFam" id="3.60.60.10:FF:000006">
    <property type="entry name" value="N-acylethanolamine-hydrolyzing acid amidase"/>
    <property type="match status" value="1"/>
</dbReference>
<dbReference type="Proteomes" id="UP000694845">
    <property type="component" value="Unplaced"/>
</dbReference>
<comment type="similarity">
    <text evidence="5 17">Belongs to the acid ceramidase family.</text>
</comment>
<name>A0A8B7ZMZ5_ACAPL</name>
<evidence type="ECO:0000313" key="22">
    <source>
        <dbReference type="RefSeq" id="XP_022106265.1"/>
    </source>
</evidence>
<evidence type="ECO:0000256" key="13">
    <source>
        <dbReference type="ARBA" id="ARBA00023157"/>
    </source>
</evidence>
<keyword evidence="14" id="KW-0325">Glycoprotein</keyword>